<sequence length="142" mass="15218">MHAAFSVIVQIQFGEGGLVAARKRRLGAALFLQSGEREFNMLASSQLARGIIRAGTEIAAWPQAPNHYAIAGFGNRIADPKFREKRFAAEIFKAEGLLTTELTAQAALPIQPRKIGGSMGAREFGFLVPLGCGIQALTLGLH</sequence>
<accession>A0A9W6LTM7</accession>
<evidence type="ECO:0000313" key="1">
    <source>
        <dbReference type="EMBL" id="GLI94687.1"/>
    </source>
</evidence>
<reference evidence="1" key="1">
    <citation type="journal article" date="2023" name="Int. J. Syst. Evol. Microbiol.">
        <title>Methylocystis iwaonis sp. nov., a type II methane-oxidizing bacterium from surface soil of a rice paddy field in Japan, and emended description of the genus Methylocystis (ex Whittenbury et al. 1970) Bowman et al. 1993.</title>
        <authorList>
            <person name="Kaise H."/>
            <person name="Sawadogo J.B."/>
            <person name="Alam M.S."/>
            <person name="Ueno C."/>
            <person name="Dianou D."/>
            <person name="Shinjo R."/>
            <person name="Asakawa S."/>
        </authorList>
    </citation>
    <scope>NUCLEOTIDE SEQUENCE</scope>
    <source>
        <strain evidence="1">LMG27198</strain>
    </source>
</reference>
<proteinExistence type="predicted"/>
<evidence type="ECO:0000313" key="2">
    <source>
        <dbReference type="Proteomes" id="UP001144323"/>
    </source>
</evidence>
<dbReference type="AlphaFoldDB" id="A0A9W6LTM7"/>
<dbReference type="EMBL" id="BSEC01000001">
    <property type="protein sequence ID" value="GLI94687.1"/>
    <property type="molecule type" value="Genomic_DNA"/>
</dbReference>
<organism evidence="1 2">
    <name type="scientific">Methylocystis echinoides</name>
    <dbReference type="NCBI Taxonomy" id="29468"/>
    <lineage>
        <taxon>Bacteria</taxon>
        <taxon>Pseudomonadati</taxon>
        <taxon>Pseudomonadota</taxon>
        <taxon>Alphaproteobacteria</taxon>
        <taxon>Hyphomicrobiales</taxon>
        <taxon>Methylocystaceae</taxon>
        <taxon>Methylocystis</taxon>
    </lineage>
</organism>
<dbReference type="Proteomes" id="UP001144323">
    <property type="component" value="Unassembled WGS sequence"/>
</dbReference>
<gene>
    <name evidence="1" type="ORF">LMG27198_36790</name>
</gene>
<protein>
    <submittedName>
        <fullName evidence="1">Uncharacterized protein</fullName>
    </submittedName>
</protein>
<comment type="caution">
    <text evidence="1">The sequence shown here is derived from an EMBL/GenBank/DDBJ whole genome shotgun (WGS) entry which is preliminary data.</text>
</comment>
<keyword evidence="2" id="KW-1185">Reference proteome</keyword>
<name>A0A9W6LTM7_9HYPH</name>